<dbReference type="PANTHER" id="PTHR45947:SF3">
    <property type="entry name" value="SULFOQUINOVOSYL TRANSFERASE SQD2"/>
    <property type="match status" value="1"/>
</dbReference>
<organism evidence="2 3">
    <name type="scientific">Rhizobium rhododendri</name>
    <dbReference type="NCBI Taxonomy" id="2506430"/>
    <lineage>
        <taxon>Bacteria</taxon>
        <taxon>Pseudomonadati</taxon>
        <taxon>Pseudomonadota</taxon>
        <taxon>Alphaproteobacteria</taxon>
        <taxon>Hyphomicrobiales</taxon>
        <taxon>Rhizobiaceae</taxon>
        <taxon>Rhizobium/Agrobacterium group</taxon>
        <taxon>Rhizobium</taxon>
    </lineage>
</organism>
<evidence type="ECO:0000313" key="3">
    <source>
        <dbReference type="Proteomes" id="UP000318939"/>
    </source>
</evidence>
<evidence type="ECO:0000313" key="2">
    <source>
        <dbReference type="EMBL" id="WFS25044.1"/>
    </source>
</evidence>
<dbReference type="EMBL" id="CP117268">
    <property type="protein sequence ID" value="WFS25044.1"/>
    <property type="molecule type" value="Genomic_DNA"/>
</dbReference>
<gene>
    <name evidence="2" type="ORF">PR018_22420</name>
</gene>
<dbReference type="InterPro" id="IPR050194">
    <property type="entry name" value="Glycosyltransferase_grp1"/>
</dbReference>
<dbReference type="PANTHER" id="PTHR45947">
    <property type="entry name" value="SULFOQUINOVOSYL TRANSFERASE SQD2"/>
    <property type="match status" value="1"/>
</dbReference>
<protein>
    <submittedName>
        <fullName evidence="2">Glycosyltransferase family 4 protein</fullName>
    </submittedName>
</protein>
<geneLocation type="plasmid" evidence="2 3">
    <name>unnamed1</name>
</geneLocation>
<dbReference type="Proteomes" id="UP000318939">
    <property type="component" value="Plasmid unnamed1"/>
</dbReference>
<proteinExistence type="predicted"/>
<dbReference type="Pfam" id="PF13439">
    <property type="entry name" value="Glyco_transf_4"/>
    <property type="match status" value="1"/>
</dbReference>
<dbReference type="RefSeq" id="WP_142831102.1">
    <property type="nucleotide sequence ID" value="NZ_CP117268.1"/>
</dbReference>
<evidence type="ECO:0000259" key="1">
    <source>
        <dbReference type="Pfam" id="PF13439"/>
    </source>
</evidence>
<dbReference type="SUPFAM" id="SSF53756">
    <property type="entry name" value="UDP-Glycosyltransferase/glycogen phosphorylase"/>
    <property type="match status" value="1"/>
</dbReference>
<name>A0ABY8INA9_9HYPH</name>
<keyword evidence="3" id="KW-1185">Reference proteome</keyword>
<dbReference type="CDD" id="cd03801">
    <property type="entry name" value="GT4_PimA-like"/>
    <property type="match status" value="1"/>
</dbReference>
<sequence length="365" mass="39602">MRILHILNHTNRSNGHVHAAVDLACAQAKLGHNVCLASGGGDFDELLSQNSVSQTTLSHQRSPLSALRSIAALRAFVRNWQPDIVHAHMMTSAVLAWPVCKIAGVPLITTVHNEFEKSAILMGLGSRVIAVSDAVGASMIKRGISARRLRVVLNGTIGCARSGNRTHVELALQSPNVLFVGGLHPRKGLPDLLEAFQIAHRDVPNSRLYVIGGGPFEQEYRDMASRMECASAILFMGPQDDPFRWMASADIFALPSHADPAPLVLSEAREAGCAIIGANVDGIPQLIEFGAAGLLVEPRDIVGWARVLRCLFESPSLVEEWQRKSQFNIERMTIKRVAAETLDVYKSALRDKSPIVSGSTYPATK</sequence>
<reference evidence="2 3" key="1">
    <citation type="journal article" date="2019" name="Phytopathology">
        <title>A Novel Group of Rhizobium tumorigenes-Like Agrobacteria Associated with Crown Gall Disease of Rhododendron and Blueberry.</title>
        <authorList>
            <person name="Kuzmanovic N."/>
            <person name="Behrens P."/>
            <person name="Idczak E."/>
            <person name="Wagner S."/>
            <person name="Gotz M."/>
            <person name="Sproer C."/>
            <person name="Bunk B."/>
            <person name="Overmann J."/>
            <person name="Smalla K."/>
        </authorList>
    </citation>
    <scope>NUCLEOTIDE SEQUENCE [LARGE SCALE GENOMIC DNA]</scope>
    <source>
        <strain evidence="3">rho-6.2</strain>
    </source>
</reference>
<accession>A0ABY8INA9</accession>
<reference evidence="2 3" key="2">
    <citation type="journal article" date="2023" name="MicrobiologyOpen">
        <title>Genomics of the tumorigenes clade of the family Rhizobiaceae and description of Rhizobium rhododendri sp. nov.</title>
        <authorList>
            <person name="Kuzmanovic N."/>
            <person name="diCenzo G.C."/>
            <person name="Bunk B."/>
            <person name="Sproeer C."/>
            <person name="Fruehling A."/>
            <person name="Neumann-Schaal M."/>
            <person name="Overmann J."/>
            <person name="Smalla K."/>
        </authorList>
    </citation>
    <scope>NUCLEOTIDE SEQUENCE [LARGE SCALE GENOMIC DNA]</scope>
    <source>
        <strain evidence="3">rho-6.2</strain>
        <plasmid evidence="2 3">unnamed1</plasmid>
    </source>
</reference>
<dbReference type="Gene3D" id="3.40.50.2000">
    <property type="entry name" value="Glycogen Phosphorylase B"/>
    <property type="match status" value="2"/>
</dbReference>
<dbReference type="InterPro" id="IPR028098">
    <property type="entry name" value="Glyco_trans_4-like_N"/>
</dbReference>
<feature type="domain" description="Glycosyltransferase subfamily 4-like N-terminal" evidence="1">
    <location>
        <begin position="14"/>
        <end position="155"/>
    </location>
</feature>
<keyword evidence="2" id="KW-0614">Plasmid</keyword>
<dbReference type="Pfam" id="PF13692">
    <property type="entry name" value="Glyco_trans_1_4"/>
    <property type="match status" value="1"/>
</dbReference>